<gene>
    <name evidence="2" type="ORF">Q4I31_001037</name>
</gene>
<accession>A0AAW3ATQ3</accession>
<dbReference type="AlphaFoldDB" id="A0AAW3ATQ3"/>
<feature type="non-terminal residue" evidence="2">
    <location>
        <position position="1"/>
    </location>
</feature>
<evidence type="ECO:0000313" key="3">
    <source>
        <dbReference type="Proteomes" id="UP001500131"/>
    </source>
</evidence>
<evidence type="ECO:0000256" key="1">
    <source>
        <dbReference type="SAM" id="MobiDB-lite"/>
    </source>
</evidence>
<evidence type="ECO:0000313" key="2">
    <source>
        <dbReference type="EMBL" id="KAL0512965.1"/>
    </source>
</evidence>
<name>A0AAW3ATQ3_9TRYP</name>
<reference evidence="2 3" key="1">
    <citation type="submission" date="2024-02" db="EMBL/GenBank/DDBJ databases">
        <title>FIRST GENOME SEQUENCES OF Leishmania (Viannia) shawi, Leishmania (Viannia) lindenbergi AND Leishmania (Viannia) utingensis.</title>
        <authorList>
            <person name="Resadore F."/>
            <person name="Custodio M.G.F."/>
            <person name="Boite M.C."/>
            <person name="Cupolillo E."/>
            <person name="Ferreira G.E.M."/>
        </authorList>
    </citation>
    <scope>NUCLEOTIDE SEQUENCE [LARGE SCALE GENOMIC DNA]</scope>
    <source>
        <strain evidence="2 3">MHOM/BR/1966/M15733</strain>
    </source>
</reference>
<organism evidence="2 3">
    <name type="scientific">Leishmania lindenbergi</name>
    <dbReference type="NCBI Taxonomy" id="651832"/>
    <lineage>
        <taxon>Eukaryota</taxon>
        <taxon>Discoba</taxon>
        <taxon>Euglenozoa</taxon>
        <taxon>Kinetoplastea</taxon>
        <taxon>Metakinetoplastina</taxon>
        <taxon>Trypanosomatida</taxon>
        <taxon>Trypanosomatidae</taxon>
        <taxon>Leishmaniinae</taxon>
        <taxon>Leishmania</taxon>
    </lineage>
</organism>
<keyword evidence="3" id="KW-1185">Reference proteome</keyword>
<sequence length="119" mass="12452">GRRELKRPTPLDLSPAPSRSAKQRQAYALEQCADPAISSTAPAIHSSQTPPSPPGSPRSLTHRADHHLVRLAGRRRLLTSMLRGSGGARPSHAGALPIPWLAQACGLSQAAGIGSDASR</sequence>
<proteinExistence type="predicted"/>
<protein>
    <submittedName>
        <fullName evidence="2">Uncharacterized protein</fullName>
    </submittedName>
</protein>
<feature type="region of interest" description="Disordered" evidence="1">
    <location>
        <begin position="1"/>
        <end position="66"/>
    </location>
</feature>
<dbReference type="Proteomes" id="UP001500131">
    <property type="component" value="Unassembled WGS sequence"/>
</dbReference>
<dbReference type="EMBL" id="JBAMZK010000006">
    <property type="protein sequence ID" value="KAL0512965.1"/>
    <property type="molecule type" value="Genomic_DNA"/>
</dbReference>
<comment type="caution">
    <text evidence="2">The sequence shown here is derived from an EMBL/GenBank/DDBJ whole genome shotgun (WGS) entry which is preliminary data.</text>
</comment>